<feature type="transmembrane region" description="Helical" evidence="1">
    <location>
        <begin position="64"/>
        <end position="86"/>
    </location>
</feature>
<dbReference type="AlphaFoldDB" id="A0A385SXX2"/>
<proteinExistence type="predicted"/>
<evidence type="ECO:0000313" key="2">
    <source>
        <dbReference type="EMBL" id="AYB34905.1"/>
    </source>
</evidence>
<feature type="transmembrane region" description="Helical" evidence="1">
    <location>
        <begin position="32"/>
        <end position="58"/>
    </location>
</feature>
<sequence length="94" mass="10775">MPKIIEMLTVYLWLVTFIVGFIRMNGSILRKFIFGLVCMLTLVGIFSIPIIMLCIFDLAHDQSFSAAMLAFGLTSFITSPTMLFLWNRFEKSIK</sequence>
<keyword evidence="1" id="KW-0812">Transmembrane</keyword>
<evidence type="ECO:0000256" key="1">
    <source>
        <dbReference type="SAM" id="Phobius"/>
    </source>
</evidence>
<evidence type="ECO:0000313" key="3">
    <source>
        <dbReference type="Proteomes" id="UP000266183"/>
    </source>
</evidence>
<keyword evidence="1" id="KW-0472">Membrane</keyword>
<name>A0A385SXX2_9BACT</name>
<dbReference type="Proteomes" id="UP000266183">
    <property type="component" value="Chromosome"/>
</dbReference>
<keyword evidence="1" id="KW-1133">Transmembrane helix</keyword>
<protein>
    <submittedName>
        <fullName evidence="2">Uncharacterized protein</fullName>
    </submittedName>
</protein>
<dbReference type="EMBL" id="CP032382">
    <property type="protein sequence ID" value="AYB34905.1"/>
    <property type="molecule type" value="Genomic_DNA"/>
</dbReference>
<accession>A0A385SXX2</accession>
<dbReference type="KEGG" id="chk:D4L85_31905"/>
<reference evidence="3" key="1">
    <citation type="submission" date="2018-09" db="EMBL/GenBank/DDBJ databases">
        <title>Chryseolinea sp. KIS68-18 isolated from soil.</title>
        <authorList>
            <person name="Weon H.-Y."/>
            <person name="Kwon S.-W."/>
            <person name="Lee S.A."/>
        </authorList>
    </citation>
    <scope>NUCLEOTIDE SEQUENCE [LARGE SCALE GENOMIC DNA]</scope>
    <source>
        <strain evidence="3">KIS68-18</strain>
    </source>
</reference>
<keyword evidence="3" id="KW-1185">Reference proteome</keyword>
<feature type="transmembrane region" description="Helical" evidence="1">
    <location>
        <begin position="6"/>
        <end position="25"/>
    </location>
</feature>
<gene>
    <name evidence="2" type="ORF">D4L85_31905</name>
</gene>
<organism evidence="2 3">
    <name type="scientific">Chryseolinea soli</name>
    <dbReference type="NCBI Taxonomy" id="2321403"/>
    <lineage>
        <taxon>Bacteria</taxon>
        <taxon>Pseudomonadati</taxon>
        <taxon>Bacteroidota</taxon>
        <taxon>Cytophagia</taxon>
        <taxon>Cytophagales</taxon>
        <taxon>Fulvivirgaceae</taxon>
        <taxon>Chryseolinea</taxon>
    </lineage>
</organism>